<dbReference type="AlphaFoldDB" id="A0A939PME4"/>
<evidence type="ECO:0008006" key="4">
    <source>
        <dbReference type="Google" id="ProtNLM"/>
    </source>
</evidence>
<evidence type="ECO:0000256" key="1">
    <source>
        <dbReference type="SAM" id="Phobius"/>
    </source>
</evidence>
<comment type="caution">
    <text evidence="2">The sequence shown here is derived from an EMBL/GenBank/DDBJ whole genome shotgun (WGS) entry which is preliminary data.</text>
</comment>
<gene>
    <name evidence="2" type="ORF">J4573_51705</name>
</gene>
<feature type="transmembrane region" description="Helical" evidence="1">
    <location>
        <begin position="210"/>
        <end position="226"/>
    </location>
</feature>
<name>A0A939PME4_9ACTN</name>
<keyword evidence="3" id="KW-1185">Reference proteome</keyword>
<sequence length="257" mass="27659">MFAYAEALALLMLILGACAAYWDWPGGAAVRRAGSWLWEWARANPAAAILWILVLMHGLMLAGLPHDVQDQVLRTRSTNLDQMRDDPVAVLVGSALWTELSDLPFATAMAFFVWGPAERWLGTPRAVAAFFIGHVGASLLLAGRAAHLVGSGVLGSEFTTIVDVGVSLGSLCLAGLLVYRLPFAWRLPVIGALLLVIRSSFFLYGRYSTAGHTIALLIGLLLWPLTRAASVRARAGTPWIEPVRPAPETVVPAPPRS</sequence>
<feature type="transmembrane region" description="Helical" evidence="1">
    <location>
        <begin position="43"/>
        <end position="64"/>
    </location>
</feature>
<keyword evidence="1" id="KW-1133">Transmembrane helix</keyword>
<reference evidence="2" key="1">
    <citation type="submission" date="2021-03" db="EMBL/GenBank/DDBJ databases">
        <authorList>
            <person name="Kanchanasin P."/>
            <person name="Saeng-In P."/>
            <person name="Phongsopitanun W."/>
            <person name="Yuki M."/>
            <person name="Kudo T."/>
            <person name="Ohkuma M."/>
            <person name="Tanasupawat S."/>
        </authorList>
    </citation>
    <scope>NUCLEOTIDE SEQUENCE</scope>
    <source>
        <strain evidence="2">GKU 128</strain>
    </source>
</reference>
<dbReference type="Pfam" id="PF20401">
    <property type="entry name" value="Rhomboid_2"/>
    <property type="match status" value="1"/>
</dbReference>
<proteinExistence type="predicted"/>
<dbReference type="Proteomes" id="UP000669179">
    <property type="component" value="Unassembled WGS sequence"/>
</dbReference>
<organism evidence="2 3">
    <name type="scientific">Actinomadura barringtoniae</name>
    <dbReference type="NCBI Taxonomy" id="1427535"/>
    <lineage>
        <taxon>Bacteria</taxon>
        <taxon>Bacillati</taxon>
        <taxon>Actinomycetota</taxon>
        <taxon>Actinomycetes</taxon>
        <taxon>Streptosporangiales</taxon>
        <taxon>Thermomonosporaceae</taxon>
        <taxon>Actinomadura</taxon>
    </lineage>
</organism>
<keyword evidence="1" id="KW-0472">Membrane</keyword>
<feature type="transmembrane region" description="Helical" evidence="1">
    <location>
        <begin position="158"/>
        <end position="178"/>
    </location>
</feature>
<dbReference type="InterPro" id="IPR046862">
    <property type="entry name" value="Rhomboid_2"/>
</dbReference>
<protein>
    <recommendedName>
        <fullName evidence="4">Transmembrane protein</fullName>
    </recommendedName>
</protein>
<dbReference type="EMBL" id="JAGEOJ010000039">
    <property type="protein sequence ID" value="MBO2455622.1"/>
    <property type="molecule type" value="Genomic_DNA"/>
</dbReference>
<feature type="transmembrane region" description="Helical" evidence="1">
    <location>
        <begin position="126"/>
        <end position="146"/>
    </location>
</feature>
<evidence type="ECO:0000313" key="3">
    <source>
        <dbReference type="Proteomes" id="UP000669179"/>
    </source>
</evidence>
<evidence type="ECO:0000313" key="2">
    <source>
        <dbReference type="EMBL" id="MBO2455622.1"/>
    </source>
</evidence>
<accession>A0A939PME4</accession>
<keyword evidence="1" id="KW-0812">Transmembrane</keyword>
<dbReference type="RefSeq" id="WP_208263848.1">
    <property type="nucleotide sequence ID" value="NZ_JAGEOJ010000039.1"/>
</dbReference>